<accession>A0A914REW2</accession>
<protein>
    <submittedName>
        <fullName evidence="2">Uncharacterized protein</fullName>
    </submittedName>
</protein>
<proteinExistence type="predicted"/>
<keyword evidence="1" id="KW-1185">Reference proteome</keyword>
<evidence type="ECO:0000313" key="2">
    <source>
        <dbReference type="WBParaSite" id="PEQ_0000485001-mRNA-1"/>
    </source>
</evidence>
<sequence>MTSTLISSSHCMDPALWRVTVGAIKAFNDDDPAIDISKLRDIGILCSAGARILNATTADDLKHFSPVRYDTVLLLMNMLKSEEFSDEILEAIVSFCSRIRNFSL</sequence>
<dbReference type="Proteomes" id="UP000887564">
    <property type="component" value="Unplaced"/>
</dbReference>
<organism evidence="1 2">
    <name type="scientific">Parascaris equorum</name>
    <name type="common">Equine roundworm</name>
    <dbReference type="NCBI Taxonomy" id="6256"/>
    <lineage>
        <taxon>Eukaryota</taxon>
        <taxon>Metazoa</taxon>
        <taxon>Ecdysozoa</taxon>
        <taxon>Nematoda</taxon>
        <taxon>Chromadorea</taxon>
        <taxon>Rhabditida</taxon>
        <taxon>Spirurina</taxon>
        <taxon>Ascaridomorpha</taxon>
        <taxon>Ascaridoidea</taxon>
        <taxon>Ascarididae</taxon>
        <taxon>Parascaris</taxon>
    </lineage>
</organism>
<name>A0A914REW2_PAREQ</name>
<evidence type="ECO:0000313" key="1">
    <source>
        <dbReference type="Proteomes" id="UP000887564"/>
    </source>
</evidence>
<dbReference type="WBParaSite" id="PEQ_0000485001-mRNA-1">
    <property type="protein sequence ID" value="PEQ_0000485001-mRNA-1"/>
    <property type="gene ID" value="PEQ_0000485001"/>
</dbReference>
<dbReference type="AlphaFoldDB" id="A0A914REW2"/>
<reference evidence="2" key="1">
    <citation type="submission" date="2022-11" db="UniProtKB">
        <authorList>
            <consortium name="WormBaseParasite"/>
        </authorList>
    </citation>
    <scope>IDENTIFICATION</scope>
</reference>